<dbReference type="CDD" id="cd02869">
    <property type="entry name" value="PseudoU_synth_RluA_like"/>
    <property type="match status" value="1"/>
</dbReference>
<dbReference type="EC" id="5.4.99.24" evidence="4"/>
<keyword evidence="10" id="KW-0694">RNA-binding</keyword>
<dbReference type="PANTHER" id="PTHR21600:SF87">
    <property type="entry name" value="RNA PSEUDOURIDYLATE SYNTHASE DOMAIN-CONTAINING PROTEIN 1"/>
    <property type="match status" value="1"/>
</dbReference>
<protein>
    <recommendedName>
        <fullName evidence="5">Ribosomal large subunit pseudouridine synthase C</fullName>
        <ecNumber evidence="4">5.4.99.24</ecNumber>
    </recommendedName>
    <alternativeName>
        <fullName evidence="7">23S rRNA pseudouridine(955/2504/2580) synthase</fullName>
    </alternativeName>
    <alternativeName>
        <fullName evidence="8">rRNA pseudouridylate synthase C</fullName>
    </alternativeName>
    <alternativeName>
        <fullName evidence="9">rRNA-uridine isomerase C</fullName>
    </alternativeName>
</protein>
<reference evidence="12 13" key="2">
    <citation type="journal article" date="2019" name="BMC Genomics">
        <title>The Anaplasma ovis genome reveals a high proportion of pseudogenes.</title>
        <authorList>
            <person name="Liu Z."/>
            <person name="Peasley A.M."/>
            <person name="Yang J."/>
            <person name="Li Y."/>
            <person name="Guan G."/>
            <person name="Luo J."/>
            <person name="Yin H."/>
            <person name="Brayton K.A."/>
        </authorList>
    </citation>
    <scope>NUCLEOTIDE SEQUENCE [LARGE SCALE GENOMIC DNA]</scope>
    <source>
        <strain evidence="12 13">Haibei</strain>
    </source>
</reference>
<evidence type="ECO:0000313" key="13">
    <source>
        <dbReference type="Proteomes" id="UP000259762"/>
    </source>
</evidence>
<dbReference type="InterPro" id="IPR006224">
    <property type="entry name" value="PsdUridine_synth_RluA-like_CS"/>
</dbReference>
<dbReference type="AlphaFoldDB" id="A0A2Z2LBH8"/>
<comment type="similarity">
    <text evidence="3">Belongs to the pseudouridine synthase RluA family.</text>
</comment>
<dbReference type="KEGG" id="aoh:AOV_01600"/>
<dbReference type="Proteomes" id="UP000259762">
    <property type="component" value="Chromosome"/>
</dbReference>
<dbReference type="Gene3D" id="3.30.2350.10">
    <property type="entry name" value="Pseudouridine synthase"/>
    <property type="match status" value="1"/>
</dbReference>
<dbReference type="GO" id="GO:0000455">
    <property type="term" value="P:enzyme-directed rRNA pseudouridine synthesis"/>
    <property type="evidence" value="ECO:0007669"/>
    <property type="project" value="UniProtKB-ARBA"/>
</dbReference>
<evidence type="ECO:0000313" key="12">
    <source>
        <dbReference type="EMBL" id="ASI47591.1"/>
    </source>
</evidence>
<dbReference type="EMBL" id="CP015994">
    <property type="protein sequence ID" value="ASI47591.1"/>
    <property type="molecule type" value="Genomic_DNA"/>
</dbReference>
<evidence type="ECO:0000256" key="2">
    <source>
        <dbReference type="ARBA" id="ARBA00002876"/>
    </source>
</evidence>
<reference evidence="13" key="1">
    <citation type="submission" date="2018-06" db="EMBL/GenBank/DDBJ databases">
        <title>The Anaplasma ovis genome reveals a high proportion of pseudogenes.</title>
        <authorList>
            <person name="Liu Z."/>
            <person name="Peasley A.M."/>
            <person name="Yang J."/>
            <person name="Li Y."/>
            <person name="Guan G."/>
            <person name="Luo J."/>
            <person name="Yin H."/>
            <person name="Brayton K.A."/>
        </authorList>
    </citation>
    <scope>NUCLEOTIDE SEQUENCE [LARGE SCALE GENOMIC DNA]</scope>
    <source>
        <strain evidence="13">Haibei</strain>
    </source>
</reference>
<evidence type="ECO:0000256" key="8">
    <source>
        <dbReference type="ARBA" id="ARBA00031975"/>
    </source>
</evidence>
<accession>A0A2Z2LBH8</accession>
<name>A0A2Z2LBH8_9RICK</name>
<evidence type="ECO:0000256" key="1">
    <source>
        <dbReference type="ARBA" id="ARBA00000381"/>
    </source>
</evidence>
<proteinExistence type="inferred from homology"/>
<dbReference type="InterPro" id="IPR050188">
    <property type="entry name" value="RluA_PseudoU_synthase"/>
</dbReference>
<dbReference type="OrthoDB" id="9807829at2"/>
<keyword evidence="13" id="KW-1185">Reference proteome</keyword>
<evidence type="ECO:0000256" key="9">
    <source>
        <dbReference type="ARBA" id="ARBA00033053"/>
    </source>
</evidence>
<evidence type="ECO:0000256" key="7">
    <source>
        <dbReference type="ARBA" id="ARBA00030705"/>
    </source>
</evidence>
<dbReference type="PROSITE" id="PS50889">
    <property type="entry name" value="S4"/>
    <property type="match status" value="1"/>
</dbReference>
<evidence type="ECO:0000256" key="6">
    <source>
        <dbReference type="ARBA" id="ARBA00023235"/>
    </source>
</evidence>
<feature type="domain" description="RNA-binding S4" evidence="11">
    <location>
        <begin position="14"/>
        <end position="74"/>
    </location>
</feature>
<comment type="catalytic activity">
    <reaction evidence="1">
        <text>uridine(955/2504/2580) in 23S rRNA = pseudouridine(955/2504/2580) in 23S rRNA</text>
        <dbReference type="Rhea" id="RHEA:42528"/>
        <dbReference type="Rhea" id="RHEA-COMP:10099"/>
        <dbReference type="Rhea" id="RHEA-COMP:10100"/>
        <dbReference type="ChEBI" id="CHEBI:65314"/>
        <dbReference type="ChEBI" id="CHEBI:65315"/>
        <dbReference type="EC" id="5.4.99.24"/>
    </reaction>
</comment>
<organism evidence="12 13">
    <name type="scientific">Anaplasma ovis str. Haibei</name>
    <dbReference type="NCBI Taxonomy" id="1248439"/>
    <lineage>
        <taxon>Bacteria</taxon>
        <taxon>Pseudomonadati</taxon>
        <taxon>Pseudomonadota</taxon>
        <taxon>Alphaproteobacteria</taxon>
        <taxon>Rickettsiales</taxon>
        <taxon>Anaplasmataceae</taxon>
        <taxon>Anaplasma</taxon>
    </lineage>
</organism>
<dbReference type="InterPro" id="IPR036986">
    <property type="entry name" value="S4_RNA-bd_sf"/>
</dbReference>
<comment type="function">
    <text evidence="2">Responsible for synthesis of pseudouridine from uracil at positions 955, 2504 and 2580 in 23S ribosomal RNA.</text>
</comment>
<dbReference type="SUPFAM" id="SSF55174">
    <property type="entry name" value="Alpha-L RNA-binding motif"/>
    <property type="match status" value="1"/>
</dbReference>
<keyword evidence="6" id="KW-0413">Isomerase</keyword>
<dbReference type="PANTHER" id="PTHR21600">
    <property type="entry name" value="MITOCHONDRIAL RNA PSEUDOURIDINE SYNTHASE"/>
    <property type="match status" value="1"/>
</dbReference>
<dbReference type="Pfam" id="PF00849">
    <property type="entry name" value="PseudoU_synth_2"/>
    <property type="match status" value="1"/>
</dbReference>
<dbReference type="PROSITE" id="PS01129">
    <property type="entry name" value="PSI_RLU"/>
    <property type="match status" value="1"/>
</dbReference>
<dbReference type="RefSeq" id="WP_075138869.1">
    <property type="nucleotide sequence ID" value="NZ_CP015994.1"/>
</dbReference>
<dbReference type="Gene3D" id="3.10.290.10">
    <property type="entry name" value="RNA-binding S4 domain"/>
    <property type="match status" value="1"/>
</dbReference>
<evidence type="ECO:0000259" key="11">
    <source>
        <dbReference type="SMART" id="SM00363"/>
    </source>
</evidence>
<dbReference type="SMART" id="SM00363">
    <property type="entry name" value="S4"/>
    <property type="match status" value="1"/>
</dbReference>
<evidence type="ECO:0000256" key="10">
    <source>
        <dbReference type="PROSITE-ProRule" id="PRU00182"/>
    </source>
</evidence>
<sequence length="299" mass="33498">MKREYLVEGTCFEVRVDRYLRGLLPGVTQSFIERLLRKGEILLNNTKAKSSTRVSNGDVLSIKHVDCIVLREKEIRALRHVPLLDLVNSSILYEDQNIIAINKPAGVSVQGGSKVKVSISDVLDKIKPGECCRIVHRLDKDTSGVLVLARNLDVARYLACEFRERRVKKEYTAVTRGVPQPASGEVSTPIFYKVQSAAGERMIEKEAKTFFSVMRILGDFAVVLLRPVTGRKHQLRIHMSQIGCPIVGDDKYYKHDLAEKGMLHLHASSLTFELMGRTLSIAANMPGYMEEKINSLACS</sequence>
<evidence type="ECO:0000256" key="5">
    <source>
        <dbReference type="ARBA" id="ARBA00017128"/>
    </source>
</evidence>
<dbReference type="InterPro" id="IPR006145">
    <property type="entry name" value="PsdUridine_synth_RsuA/RluA"/>
</dbReference>
<evidence type="ECO:0000256" key="3">
    <source>
        <dbReference type="ARBA" id="ARBA00010876"/>
    </source>
</evidence>
<dbReference type="GO" id="GO:0160141">
    <property type="term" value="F:23S rRNA pseudouridine(955/2504/2580) synthase activity"/>
    <property type="evidence" value="ECO:0007669"/>
    <property type="project" value="UniProtKB-EC"/>
</dbReference>
<evidence type="ECO:0000256" key="4">
    <source>
        <dbReference type="ARBA" id="ARBA00012785"/>
    </source>
</evidence>
<dbReference type="SUPFAM" id="SSF55120">
    <property type="entry name" value="Pseudouridine synthase"/>
    <property type="match status" value="1"/>
</dbReference>
<dbReference type="Pfam" id="PF01479">
    <property type="entry name" value="S4"/>
    <property type="match status" value="1"/>
</dbReference>
<dbReference type="GO" id="GO:0003723">
    <property type="term" value="F:RNA binding"/>
    <property type="evidence" value="ECO:0007669"/>
    <property type="project" value="UniProtKB-KW"/>
</dbReference>
<gene>
    <name evidence="12" type="primary">rluC</name>
    <name evidence="12" type="ORF">AOV_01600</name>
</gene>
<dbReference type="InterPro" id="IPR020103">
    <property type="entry name" value="PsdUridine_synth_cat_dom_sf"/>
</dbReference>
<dbReference type="InterPro" id="IPR002942">
    <property type="entry name" value="S4_RNA-bd"/>
</dbReference>